<dbReference type="Gene3D" id="3.40.50.2300">
    <property type="match status" value="1"/>
</dbReference>
<evidence type="ECO:0000313" key="9">
    <source>
        <dbReference type="Proteomes" id="UP001567538"/>
    </source>
</evidence>
<protein>
    <submittedName>
        <fullName evidence="8">Two-component response regulator ARR12-like</fullName>
    </submittedName>
</protein>
<evidence type="ECO:0000313" key="8">
    <source>
        <dbReference type="EMBL" id="KAL1569770.1"/>
    </source>
</evidence>
<dbReference type="Gene3D" id="1.10.10.60">
    <property type="entry name" value="Homeodomain-like"/>
    <property type="match status" value="1"/>
</dbReference>
<dbReference type="Pfam" id="PF00072">
    <property type="entry name" value="Response_reg"/>
    <property type="match status" value="1"/>
</dbReference>
<feature type="domain" description="Response regulatory" evidence="7">
    <location>
        <begin position="18"/>
        <end position="140"/>
    </location>
</feature>
<evidence type="ECO:0000256" key="3">
    <source>
        <dbReference type="ARBA" id="ARBA00023015"/>
    </source>
</evidence>
<dbReference type="InterPro" id="IPR009057">
    <property type="entry name" value="Homeodomain-like_sf"/>
</dbReference>
<name>A0ABD1IM58_SALDI</name>
<evidence type="ECO:0000256" key="1">
    <source>
        <dbReference type="ARBA" id="ARBA00004123"/>
    </source>
</evidence>
<dbReference type="SUPFAM" id="SSF52172">
    <property type="entry name" value="CheY-like"/>
    <property type="match status" value="1"/>
</dbReference>
<keyword evidence="2" id="KW-0902">Two-component regulatory system</keyword>
<dbReference type="SUPFAM" id="SSF46689">
    <property type="entry name" value="Homeodomain-like"/>
    <property type="match status" value="1"/>
</dbReference>
<dbReference type="InterPro" id="IPR011006">
    <property type="entry name" value="CheY-like_superfamily"/>
</dbReference>
<proteinExistence type="predicted"/>
<evidence type="ECO:0000256" key="2">
    <source>
        <dbReference type="ARBA" id="ARBA00023012"/>
    </source>
</evidence>
<dbReference type="NCBIfam" id="TIGR01557">
    <property type="entry name" value="myb_SHAQKYF"/>
    <property type="match status" value="1"/>
</dbReference>
<comment type="caution">
    <text evidence="6">Lacks conserved residue(s) required for the propagation of feature annotation.</text>
</comment>
<dbReference type="PROSITE" id="PS50110">
    <property type="entry name" value="RESPONSE_REGULATORY"/>
    <property type="match status" value="1"/>
</dbReference>
<dbReference type="AlphaFoldDB" id="A0ABD1IM58"/>
<dbReference type="FunFam" id="1.10.10.60:FF:000007">
    <property type="entry name" value="Two-component response regulator"/>
    <property type="match status" value="1"/>
</dbReference>
<evidence type="ECO:0000256" key="5">
    <source>
        <dbReference type="ARBA" id="ARBA00023242"/>
    </source>
</evidence>
<accession>A0ABD1IM58</accession>
<keyword evidence="4" id="KW-0804">Transcription</keyword>
<dbReference type="InterPro" id="IPR001789">
    <property type="entry name" value="Sig_transdc_resp-reg_receiver"/>
</dbReference>
<evidence type="ECO:0000256" key="6">
    <source>
        <dbReference type="PROSITE-ProRule" id="PRU00169"/>
    </source>
</evidence>
<dbReference type="PANTHER" id="PTHR43874">
    <property type="entry name" value="TWO-COMPONENT RESPONSE REGULATOR"/>
    <property type="match status" value="1"/>
</dbReference>
<keyword evidence="9" id="KW-1185">Reference proteome</keyword>
<sequence length="167" mass="18724">MSIEGISGYAENFPAGMRVLAVDDSPTCLNLLETLLTECHYIVTTTNQARVALEMIRENKDGFDLVISNVHMPDMDGFKLLELVGLEMDLPVILSGNSDPELVMRAISHEPHKKFVQSVNHLGIENAVPEEILDMMNVEGLTLEMVASHLQKYKLYLRRIRLEAAET</sequence>
<keyword evidence="5" id="KW-0539">Nucleus</keyword>
<evidence type="ECO:0000259" key="7">
    <source>
        <dbReference type="PROSITE" id="PS50110"/>
    </source>
</evidence>
<dbReference type="EMBL" id="JBEAFC010000001">
    <property type="protein sequence ID" value="KAL1569770.1"/>
    <property type="molecule type" value="Genomic_DNA"/>
</dbReference>
<dbReference type="Proteomes" id="UP001567538">
    <property type="component" value="Unassembled WGS sequence"/>
</dbReference>
<gene>
    <name evidence="8" type="ORF">AAHA92_01208</name>
</gene>
<comment type="subcellular location">
    <subcellularLocation>
        <location evidence="1">Nucleus</location>
    </subcellularLocation>
</comment>
<dbReference type="InterPro" id="IPR006447">
    <property type="entry name" value="Myb_dom_plants"/>
</dbReference>
<dbReference type="GO" id="GO:0005634">
    <property type="term" value="C:nucleus"/>
    <property type="evidence" value="ECO:0007669"/>
    <property type="project" value="UniProtKB-SubCell"/>
</dbReference>
<organism evidence="8 9">
    <name type="scientific">Salvia divinorum</name>
    <name type="common">Maria pastora</name>
    <name type="synonym">Diviner's sage</name>
    <dbReference type="NCBI Taxonomy" id="28513"/>
    <lineage>
        <taxon>Eukaryota</taxon>
        <taxon>Viridiplantae</taxon>
        <taxon>Streptophyta</taxon>
        <taxon>Embryophyta</taxon>
        <taxon>Tracheophyta</taxon>
        <taxon>Spermatophyta</taxon>
        <taxon>Magnoliopsida</taxon>
        <taxon>eudicotyledons</taxon>
        <taxon>Gunneridae</taxon>
        <taxon>Pentapetalae</taxon>
        <taxon>asterids</taxon>
        <taxon>lamiids</taxon>
        <taxon>Lamiales</taxon>
        <taxon>Lamiaceae</taxon>
        <taxon>Nepetoideae</taxon>
        <taxon>Mentheae</taxon>
        <taxon>Salviinae</taxon>
        <taxon>Salvia</taxon>
        <taxon>Salvia subgen. Calosphace</taxon>
    </lineage>
</organism>
<comment type="caution">
    <text evidence="8">The sequence shown here is derived from an EMBL/GenBank/DDBJ whole genome shotgun (WGS) entry which is preliminary data.</text>
</comment>
<reference evidence="8 9" key="1">
    <citation type="submission" date="2024-06" db="EMBL/GenBank/DDBJ databases">
        <title>A chromosome level genome sequence of Diviner's sage (Salvia divinorum).</title>
        <authorList>
            <person name="Ford S.A."/>
            <person name="Ro D.-K."/>
            <person name="Ness R.W."/>
            <person name="Phillips M.A."/>
        </authorList>
    </citation>
    <scope>NUCLEOTIDE SEQUENCE [LARGE SCALE GENOMIC DNA]</scope>
    <source>
        <strain evidence="8">SAF-2024a</strain>
        <tissue evidence="8">Leaf</tissue>
    </source>
</reference>
<dbReference type="SMART" id="SM00448">
    <property type="entry name" value="REC"/>
    <property type="match status" value="1"/>
</dbReference>
<dbReference type="PANTHER" id="PTHR43874:SF7">
    <property type="entry name" value="TWO-COMPONENT RESPONSE REGULATOR ARR10"/>
    <property type="match status" value="1"/>
</dbReference>
<evidence type="ECO:0000256" key="4">
    <source>
        <dbReference type="ARBA" id="ARBA00023163"/>
    </source>
</evidence>
<dbReference type="GO" id="GO:0000160">
    <property type="term" value="P:phosphorelay signal transduction system"/>
    <property type="evidence" value="ECO:0007669"/>
    <property type="project" value="UniProtKB-KW"/>
</dbReference>
<keyword evidence="3" id="KW-0805">Transcription regulation</keyword>
<dbReference type="InterPro" id="IPR045279">
    <property type="entry name" value="ARR-like"/>
</dbReference>